<dbReference type="Proteomes" id="UP000184085">
    <property type="component" value="Unassembled WGS sequence"/>
</dbReference>
<gene>
    <name evidence="2" type="ORF">KARMA_2538</name>
</gene>
<evidence type="ECO:0000313" key="3">
    <source>
        <dbReference type="Proteomes" id="UP000184085"/>
    </source>
</evidence>
<dbReference type="InterPro" id="IPR046911">
    <property type="entry name" value="ABC-3C_CTD9"/>
</dbReference>
<proteinExistence type="predicted"/>
<evidence type="ECO:0000313" key="2">
    <source>
        <dbReference type="EMBL" id="SCM68321.1"/>
    </source>
</evidence>
<dbReference type="AlphaFoldDB" id="A0A1M4N0J0"/>
<reference evidence="3" key="1">
    <citation type="submission" date="2016-09" db="EMBL/GenBank/DDBJ databases">
        <authorList>
            <person name="Wibberg D."/>
        </authorList>
    </citation>
    <scope>NUCLEOTIDE SEQUENCE [LARGE SCALE GENOMIC DNA]</scope>
</reference>
<name>A0A1M4N0J0_9RHOB</name>
<keyword evidence="3" id="KW-1185">Reference proteome</keyword>
<sequence length="143" mass="16691">MDSEEVISDDVANLAYFKRRREAEDGVVGLKAKLEMGQRSELWIEAQEQKVEFERLLEEWALYASAQEIFAEVLARVERRFNRRAKPHFSEVSIVDADVLIDEIVLDPIVRDCAGVTQFRLNSTRAIGMLYWLADRCFVKWHK</sequence>
<organism evidence="2 3">
    <name type="scientific">Donghicola eburneus</name>
    <dbReference type="NCBI Taxonomy" id="393278"/>
    <lineage>
        <taxon>Bacteria</taxon>
        <taxon>Pseudomonadati</taxon>
        <taxon>Pseudomonadota</taxon>
        <taxon>Alphaproteobacteria</taxon>
        <taxon>Rhodobacterales</taxon>
        <taxon>Roseobacteraceae</taxon>
        <taxon>Donghicola</taxon>
    </lineage>
</organism>
<evidence type="ECO:0000259" key="1">
    <source>
        <dbReference type="Pfam" id="PF20285"/>
    </source>
</evidence>
<protein>
    <recommendedName>
        <fullName evidence="1">ABC-three component systems C-terminal domain-containing protein</fullName>
    </recommendedName>
</protein>
<dbReference type="Pfam" id="PF20285">
    <property type="entry name" value="CTD9"/>
    <property type="match status" value="1"/>
</dbReference>
<feature type="domain" description="ABC-three component systems C-terminal" evidence="1">
    <location>
        <begin position="29"/>
        <end position="141"/>
    </location>
</feature>
<dbReference type="RefSeq" id="WP_072706948.1">
    <property type="nucleotide sequence ID" value="NZ_FMJB01000055.1"/>
</dbReference>
<dbReference type="EMBL" id="FMJB01000055">
    <property type="protein sequence ID" value="SCM68321.1"/>
    <property type="molecule type" value="Genomic_DNA"/>
</dbReference>
<accession>A0A1M4N0J0</accession>